<keyword evidence="8" id="KW-1185">Reference proteome</keyword>
<feature type="transmembrane region" description="Helical" evidence="6">
    <location>
        <begin position="234"/>
        <end position="255"/>
    </location>
</feature>
<dbReference type="NCBIfam" id="TIGR00861">
    <property type="entry name" value="MIP"/>
    <property type="match status" value="1"/>
</dbReference>
<dbReference type="GO" id="GO:0015267">
    <property type="term" value="F:channel activity"/>
    <property type="evidence" value="ECO:0007669"/>
    <property type="project" value="InterPro"/>
</dbReference>
<comment type="similarity">
    <text evidence="5">Belongs to the MIP/aquaporin (TC 1.A.8) family.</text>
</comment>
<dbReference type="Pfam" id="PF00230">
    <property type="entry name" value="MIP"/>
    <property type="match status" value="1"/>
</dbReference>
<feature type="transmembrane region" description="Helical" evidence="6">
    <location>
        <begin position="101"/>
        <end position="122"/>
    </location>
</feature>
<dbReference type="SUPFAM" id="SSF81338">
    <property type="entry name" value="Aquaporin-like"/>
    <property type="match status" value="1"/>
</dbReference>
<proteinExistence type="inferred from homology"/>
<keyword evidence="3 6" id="KW-1133">Transmembrane helix</keyword>
<feature type="transmembrane region" description="Helical" evidence="6">
    <location>
        <begin position="164"/>
        <end position="182"/>
    </location>
</feature>
<comment type="caution">
    <text evidence="7">The sequence shown here is derived from an EMBL/GenBank/DDBJ whole genome shotgun (WGS) entry which is preliminary data.</text>
</comment>
<dbReference type="AlphaFoldDB" id="A0A9P0JLM4"/>
<name>A0A9P0JLM4_ACAOB</name>
<evidence type="ECO:0000256" key="6">
    <source>
        <dbReference type="SAM" id="Phobius"/>
    </source>
</evidence>
<evidence type="ECO:0000256" key="4">
    <source>
        <dbReference type="ARBA" id="ARBA00023136"/>
    </source>
</evidence>
<keyword evidence="2 5" id="KW-0812">Transmembrane</keyword>
<keyword evidence="5" id="KW-0813">Transport</keyword>
<gene>
    <name evidence="7" type="ORF">ACAOBT_LOCUS58</name>
</gene>
<dbReference type="FunFam" id="1.20.1080.10:FF:000020">
    <property type="entry name" value="Entomoglyceroporin 4, isoform A"/>
    <property type="match status" value="1"/>
</dbReference>
<dbReference type="Gene3D" id="1.20.1080.10">
    <property type="entry name" value="Glycerol uptake facilitator protein"/>
    <property type="match status" value="1"/>
</dbReference>
<sequence length="277" mass="29528">MARVSFFLGKKLVQVTDSLSTKERIVLCASEVGGTATLVFLGCMGCVSGIYGPLGKIPHEQISWTFGLAVMVAVQVFGHISGSHINPIVTVAAATLGNIPLIQVPIYFVGQLLGALLGFGLLKVVTPAQLLGNVYKNATDGTVTKSLGICSPAVNPLITPAQGFMVEFLITLILTLVCCGVWDPKNSDKHDSVSIRFGLTIAVLAMAGGPYTGANMNPVRSFAPALFNGDWENHWVYWLGPLSAAFVGALFYRFVFMKERPPSEETLPEGLPLSQKA</sequence>
<evidence type="ECO:0000256" key="1">
    <source>
        <dbReference type="ARBA" id="ARBA00004141"/>
    </source>
</evidence>
<evidence type="ECO:0000313" key="8">
    <source>
        <dbReference type="Proteomes" id="UP001152888"/>
    </source>
</evidence>
<feature type="transmembrane region" description="Helical" evidence="6">
    <location>
        <begin position="62"/>
        <end position="80"/>
    </location>
</feature>
<dbReference type="PANTHER" id="PTHR19139">
    <property type="entry name" value="AQUAPORIN TRANSPORTER"/>
    <property type="match status" value="1"/>
</dbReference>
<dbReference type="PRINTS" id="PR00783">
    <property type="entry name" value="MINTRINSICP"/>
</dbReference>
<feature type="transmembrane region" description="Helical" evidence="6">
    <location>
        <begin position="194"/>
        <end position="214"/>
    </location>
</feature>
<evidence type="ECO:0000256" key="2">
    <source>
        <dbReference type="ARBA" id="ARBA00022692"/>
    </source>
</evidence>
<dbReference type="EMBL" id="CAKOFQ010006651">
    <property type="protein sequence ID" value="CAH1953468.1"/>
    <property type="molecule type" value="Genomic_DNA"/>
</dbReference>
<evidence type="ECO:0000313" key="7">
    <source>
        <dbReference type="EMBL" id="CAH1953468.1"/>
    </source>
</evidence>
<feature type="transmembrane region" description="Helical" evidence="6">
    <location>
        <begin position="25"/>
        <end position="50"/>
    </location>
</feature>
<protein>
    <submittedName>
        <fullName evidence="7">Uncharacterized protein</fullName>
    </submittedName>
</protein>
<dbReference type="GO" id="GO:0005886">
    <property type="term" value="C:plasma membrane"/>
    <property type="evidence" value="ECO:0007669"/>
    <property type="project" value="TreeGrafter"/>
</dbReference>
<dbReference type="InterPro" id="IPR000425">
    <property type="entry name" value="MIP"/>
</dbReference>
<reference evidence="7" key="1">
    <citation type="submission" date="2022-03" db="EMBL/GenBank/DDBJ databases">
        <authorList>
            <person name="Sayadi A."/>
        </authorList>
    </citation>
    <scope>NUCLEOTIDE SEQUENCE</scope>
</reference>
<accession>A0A9P0JLM4</accession>
<dbReference type="OrthoDB" id="3222at2759"/>
<organism evidence="7 8">
    <name type="scientific">Acanthoscelides obtectus</name>
    <name type="common">Bean weevil</name>
    <name type="synonym">Bruchus obtectus</name>
    <dbReference type="NCBI Taxonomy" id="200917"/>
    <lineage>
        <taxon>Eukaryota</taxon>
        <taxon>Metazoa</taxon>
        <taxon>Ecdysozoa</taxon>
        <taxon>Arthropoda</taxon>
        <taxon>Hexapoda</taxon>
        <taxon>Insecta</taxon>
        <taxon>Pterygota</taxon>
        <taxon>Neoptera</taxon>
        <taxon>Endopterygota</taxon>
        <taxon>Coleoptera</taxon>
        <taxon>Polyphaga</taxon>
        <taxon>Cucujiformia</taxon>
        <taxon>Chrysomeloidea</taxon>
        <taxon>Chrysomelidae</taxon>
        <taxon>Bruchinae</taxon>
        <taxon>Bruchini</taxon>
        <taxon>Acanthoscelides</taxon>
    </lineage>
</organism>
<dbReference type="Proteomes" id="UP001152888">
    <property type="component" value="Unassembled WGS sequence"/>
</dbReference>
<dbReference type="PANTHER" id="PTHR19139:SF270">
    <property type="entry name" value="ENTOMOGLYCEROPORIN 1-RELATED"/>
    <property type="match status" value="1"/>
</dbReference>
<evidence type="ECO:0000256" key="5">
    <source>
        <dbReference type="RuleBase" id="RU000477"/>
    </source>
</evidence>
<dbReference type="InterPro" id="IPR034294">
    <property type="entry name" value="Aquaporin_transptr"/>
</dbReference>
<evidence type="ECO:0000256" key="3">
    <source>
        <dbReference type="ARBA" id="ARBA00022989"/>
    </source>
</evidence>
<comment type="subcellular location">
    <subcellularLocation>
        <location evidence="1">Membrane</location>
        <topology evidence="1">Multi-pass membrane protein</topology>
    </subcellularLocation>
</comment>
<dbReference type="InterPro" id="IPR023271">
    <property type="entry name" value="Aquaporin-like"/>
</dbReference>
<keyword evidence="4 6" id="KW-0472">Membrane</keyword>